<reference evidence="2" key="2">
    <citation type="journal article" date="2019" name="Genome Biol. Evol.">
        <title>Day and night: Metabolic profiles and evolutionary relationships of six axenic non-marine cyanobacteria.</title>
        <authorList>
            <person name="Will S.E."/>
            <person name="Henke P."/>
            <person name="Boedeker C."/>
            <person name="Huang S."/>
            <person name="Brinkmann H."/>
            <person name="Rohde M."/>
            <person name="Jarek M."/>
            <person name="Friedl T."/>
            <person name="Seufert S."/>
            <person name="Schumacher M."/>
            <person name="Overmann J."/>
            <person name="Neumann-Schaal M."/>
            <person name="Petersen J."/>
        </authorList>
    </citation>
    <scope>NUCLEOTIDE SEQUENCE [LARGE SCALE GENOMIC DNA]</scope>
    <source>
        <strain evidence="2">PCC 7102</strain>
    </source>
</reference>
<dbReference type="PANTHER" id="PTHR41533:SF1">
    <property type="entry name" value="L,D-TRANSPEPTIDASE YCBB-RELATED"/>
    <property type="match status" value="1"/>
</dbReference>
<dbReference type="InterPro" id="IPR036365">
    <property type="entry name" value="PGBD-like_sf"/>
</dbReference>
<dbReference type="Proteomes" id="UP000271624">
    <property type="component" value="Unassembled WGS sequence"/>
</dbReference>
<feature type="domain" description="Peptidoglycan binding-like" evidence="1">
    <location>
        <begin position="22"/>
        <end position="90"/>
    </location>
</feature>
<dbReference type="RefSeq" id="WP_127087613.1">
    <property type="nucleotide sequence ID" value="NZ_RSCL01000062.1"/>
</dbReference>
<dbReference type="InterPro" id="IPR036366">
    <property type="entry name" value="PGBDSf"/>
</dbReference>
<name>A0A3S1I7A4_9CYAN</name>
<dbReference type="OrthoDB" id="511527at2"/>
<accession>A0A3S1I7A4</accession>
<dbReference type="EMBL" id="RSCL01000062">
    <property type="protein sequence ID" value="RUS93164.1"/>
    <property type="molecule type" value="Genomic_DNA"/>
</dbReference>
<dbReference type="PANTHER" id="PTHR41533">
    <property type="entry name" value="L,D-TRANSPEPTIDASE HI_1667-RELATED"/>
    <property type="match status" value="1"/>
</dbReference>
<feature type="domain" description="Peptidoglycan binding-like" evidence="1">
    <location>
        <begin position="107"/>
        <end position="159"/>
    </location>
</feature>
<evidence type="ECO:0000313" key="3">
    <source>
        <dbReference type="Proteomes" id="UP000271624"/>
    </source>
</evidence>
<protein>
    <recommendedName>
        <fullName evidence="1">Peptidoglycan binding-like domain-containing protein</fullName>
    </recommendedName>
</protein>
<dbReference type="Gene3D" id="1.10.101.10">
    <property type="entry name" value="PGBD-like superfamily/PGBD"/>
    <property type="match status" value="2"/>
</dbReference>
<keyword evidence="3" id="KW-1185">Reference proteome</keyword>
<dbReference type="InterPro" id="IPR052905">
    <property type="entry name" value="LD-transpeptidase_YkuD-like"/>
</dbReference>
<reference evidence="2" key="1">
    <citation type="submission" date="2018-12" db="EMBL/GenBank/DDBJ databases">
        <authorList>
            <person name="Will S."/>
            <person name="Neumann-Schaal M."/>
            <person name="Henke P."/>
        </authorList>
    </citation>
    <scope>NUCLEOTIDE SEQUENCE</scope>
    <source>
        <strain evidence="2">PCC 7102</strain>
    </source>
</reference>
<comment type="caution">
    <text evidence="2">The sequence shown here is derived from an EMBL/GenBank/DDBJ whole genome shotgun (WGS) entry which is preliminary data.</text>
</comment>
<organism evidence="2 3">
    <name type="scientific">Dulcicalothrix desertica PCC 7102</name>
    <dbReference type="NCBI Taxonomy" id="232991"/>
    <lineage>
        <taxon>Bacteria</taxon>
        <taxon>Bacillati</taxon>
        <taxon>Cyanobacteriota</taxon>
        <taxon>Cyanophyceae</taxon>
        <taxon>Nostocales</taxon>
        <taxon>Calotrichaceae</taxon>
        <taxon>Dulcicalothrix</taxon>
    </lineage>
</organism>
<dbReference type="Pfam" id="PF01471">
    <property type="entry name" value="PG_binding_1"/>
    <property type="match status" value="2"/>
</dbReference>
<evidence type="ECO:0000313" key="2">
    <source>
        <dbReference type="EMBL" id="RUS93164.1"/>
    </source>
</evidence>
<dbReference type="InterPro" id="IPR002477">
    <property type="entry name" value="Peptidoglycan-bd-like"/>
</dbReference>
<dbReference type="AlphaFoldDB" id="A0A3S1I7A4"/>
<proteinExistence type="predicted"/>
<sequence>MTSTFNTAAQLQKPVLKEGSKGDAVKELQGLLLKYGAYVTIGSSGACVFPGEEVIDGNFGPKTTAAVKLFQARMFLVQDGIVGDRTWRSLFKGAPVDMPSLKKGSKGDLVKAVQQRLSIGGYEVGAVDGDFGNRLEKAVRQLQKNTGLPVDGVVGDRTWFELSKISTIFC</sequence>
<dbReference type="SUPFAM" id="SSF47090">
    <property type="entry name" value="PGBD-like"/>
    <property type="match status" value="2"/>
</dbReference>
<evidence type="ECO:0000259" key="1">
    <source>
        <dbReference type="Pfam" id="PF01471"/>
    </source>
</evidence>
<gene>
    <name evidence="2" type="ORF">DSM106972_097160</name>
</gene>